<protein>
    <submittedName>
        <fullName evidence="1">Uncharacterized protein</fullName>
    </submittedName>
</protein>
<comment type="caution">
    <text evidence="1">The sequence shown here is derived from an EMBL/GenBank/DDBJ whole genome shotgun (WGS) entry which is preliminary data.</text>
</comment>
<proteinExistence type="predicted"/>
<organism evidence="1 2">
    <name type="scientific">Porphyromonas crevioricanis JCM 15906</name>
    <dbReference type="NCBI Taxonomy" id="1305617"/>
    <lineage>
        <taxon>Bacteria</taxon>
        <taxon>Pseudomonadati</taxon>
        <taxon>Bacteroidota</taxon>
        <taxon>Bacteroidia</taxon>
        <taxon>Bacteroidales</taxon>
        <taxon>Porphyromonadaceae</taxon>
        <taxon>Porphyromonas</taxon>
    </lineage>
</organism>
<accession>S4PFT2</accession>
<evidence type="ECO:0000313" key="2">
    <source>
        <dbReference type="Proteomes" id="UP000018031"/>
    </source>
</evidence>
<gene>
    <name evidence="1" type="ORF">PORCRE_11</name>
</gene>
<reference evidence="2" key="1">
    <citation type="journal article" date="2013" name="Genome">
        <title>Draft Genome Sequences of Porphyromonas crevioricanis JCM 15906T and Porphyromonas cansulci JCM 13913T Isolated from a Canine Oral Cavity.</title>
        <authorList>
            <person name="Sakamoto M."/>
            <person name="Tanaka N."/>
            <person name="Shiwa Y."/>
            <person name="Yoshikawa H."/>
            <person name="Ohkuma M."/>
        </authorList>
    </citation>
    <scope>NUCLEOTIDE SEQUENCE [LARGE SCALE GENOMIC DNA]</scope>
    <source>
        <strain evidence="2">JCM 15906</strain>
    </source>
</reference>
<dbReference type="EMBL" id="BAOU01000001">
    <property type="protein sequence ID" value="GAD04329.1"/>
    <property type="molecule type" value="Genomic_DNA"/>
</dbReference>
<sequence>MLAKILSGENFCFFRCHRKTDPIGIKKRKKLQVHKSHFAPKKGSGEDA</sequence>
<reference evidence="1 2" key="2">
    <citation type="journal article" date="2013" name="Genome Announc.">
        <title>Draft Genome Sequences of Porphyromonas crevioricanis JCM 15906T and Porphyromonas cansulci JCM 13913T Isolated from a Canine Oral Cavity.</title>
        <authorList>
            <person name="Sakamoto M."/>
            <person name="Tanaka N."/>
            <person name="Shiwa Y."/>
            <person name="Yoshikawa H."/>
            <person name="Ohkuma M."/>
        </authorList>
    </citation>
    <scope>NUCLEOTIDE SEQUENCE [LARGE SCALE GENOMIC DNA]</scope>
    <source>
        <strain evidence="1 2">JCM 15906</strain>
    </source>
</reference>
<evidence type="ECO:0000313" key="1">
    <source>
        <dbReference type="EMBL" id="GAD04329.1"/>
    </source>
</evidence>
<name>S4PFT2_9PORP</name>
<dbReference type="AlphaFoldDB" id="S4PFT2"/>
<dbReference type="Proteomes" id="UP000018031">
    <property type="component" value="Unassembled WGS sequence"/>
</dbReference>